<dbReference type="EMBL" id="BGZK01008573">
    <property type="protein sequence ID" value="GBP08947.1"/>
    <property type="molecule type" value="Genomic_DNA"/>
</dbReference>
<name>A0A4C1T685_EUMVA</name>
<dbReference type="Proteomes" id="UP000299102">
    <property type="component" value="Unassembled WGS sequence"/>
</dbReference>
<comment type="caution">
    <text evidence="1">The sequence shown here is derived from an EMBL/GenBank/DDBJ whole genome shotgun (WGS) entry which is preliminary data.</text>
</comment>
<accession>A0A4C1T685</accession>
<gene>
    <name evidence="1" type="primary">Pex23</name>
    <name evidence="1" type="ORF">EVAR_73320_1</name>
</gene>
<dbReference type="OrthoDB" id="72441at2759"/>
<dbReference type="STRING" id="151549.A0A4C1T685"/>
<sequence length="99" mass="10815">MFREGVSMHAPEAYVGLQFLFRRGINGEMAGSCEDAAIGSGWVEMVGNISMVSVANNDQVFAIGAADRALYFRSGVTNTDIHWQEMATNSTTYANKPYL</sequence>
<dbReference type="SMART" id="SM00706">
    <property type="entry name" value="TECPR"/>
    <property type="match status" value="1"/>
</dbReference>
<dbReference type="AlphaFoldDB" id="A0A4C1T685"/>
<evidence type="ECO:0000313" key="1">
    <source>
        <dbReference type="EMBL" id="GBP08947.1"/>
    </source>
</evidence>
<protein>
    <submittedName>
        <fullName evidence="1">Tectonin beta-propeller repeat-containing protein</fullName>
    </submittedName>
</protein>
<organism evidence="1 2">
    <name type="scientific">Eumeta variegata</name>
    <name type="common">Bagworm moth</name>
    <name type="synonym">Eumeta japonica</name>
    <dbReference type="NCBI Taxonomy" id="151549"/>
    <lineage>
        <taxon>Eukaryota</taxon>
        <taxon>Metazoa</taxon>
        <taxon>Ecdysozoa</taxon>
        <taxon>Arthropoda</taxon>
        <taxon>Hexapoda</taxon>
        <taxon>Insecta</taxon>
        <taxon>Pterygota</taxon>
        <taxon>Neoptera</taxon>
        <taxon>Endopterygota</taxon>
        <taxon>Lepidoptera</taxon>
        <taxon>Glossata</taxon>
        <taxon>Ditrysia</taxon>
        <taxon>Tineoidea</taxon>
        <taxon>Psychidae</taxon>
        <taxon>Oiketicinae</taxon>
        <taxon>Eumeta</taxon>
    </lineage>
</organism>
<keyword evidence="2" id="KW-1185">Reference proteome</keyword>
<evidence type="ECO:0000313" key="2">
    <source>
        <dbReference type="Proteomes" id="UP000299102"/>
    </source>
</evidence>
<proteinExistence type="predicted"/>
<dbReference type="InterPro" id="IPR006624">
    <property type="entry name" value="Beta-propeller_rpt_TECPR"/>
</dbReference>
<reference evidence="1 2" key="1">
    <citation type="journal article" date="2019" name="Commun. Biol.">
        <title>The bagworm genome reveals a unique fibroin gene that provides high tensile strength.</title>
        <authorList>
            <person name="Kono N."/>
            <person name="Nakamura H."/>
            <person name="Ohtoshi R."/>
            <person name="Tomita M."/>
            <person name="Numata K."/>
            <person name="Arakawa K."/>
        </authorList>
    </citation>
    <scope>NUCLEOTIDE SEQUENCE [LARGE SCALE GENOMIC DNA]</scope>
</reference>